<feature type="region of interest" description="Disordered" evidence="1">
    <location>
        <begin position="1"/>
        <end position="56"/>
    </location>
</feature>
<dbReference type="OrthoDB" id="5576775at2759"/>
<feature type="compositionally biased region" description="Polar residues" evidence="1">
    <location>
        <begin position="325"/>
        <end position="347"/>
    </location>
</feature>
<feature type="compositionally biased region" description="Low complexity" evidence="1">
    <location>
        <begin position="140"/>
        <end position="152"/>
    </location>
</feature>
<feature type="compositionally biased region" description="Basic and acidic residues" evidence="1">
    <location>
        <begin position="306"/>
        <end position="315"/>
    </location>
</feature>
<evidence type="ECO:0000256" key="1">
    <source>
        <dbReference type="SAM" id="MobiDB-lite"/>
    </source>
</evidence>
<feature type="compositionally biased region" description="Polar residues" evidence="1">
    <location>
        <begin position="506"/>
        <end position="521"/>
    </location>
</feature>
<dbReference type="Proteomes" id="UP000191144">
    <property type="component" value="Chromosome C"/>
</dbReference>
<feature type="compositionally biased region" description="Polar residues" evidence="1">
    <location>
        <begin position="13"/>
        <end position="25"/>
    </location>
</feature>
<feature type="compositionally biased region" description="Low complexity" evidence="1">
    <location>
        <begin position="411"/>
        <end position="423"/>
    </location>
</feature>
<evidence type="ECO:0000259" key="2">
    <source>
        <dbReference type="Pfam" id="PF08729"/>
    </source>
</evidence>
<feature type="compositionally biased region" description="Low complexity" evidence="1">
    <location>
        <begin position="76"/>
        <end position="89"/>
    </location>
</feature>
<feature type="compositionally biased region" description="Polar residues" evidence="1">
    <location>
        <begin position="90"/>
        <end position="107"/>
    </location>
</feature>
<feature type="domain" description="Hpc2-related" evidence="2">
    <location>
        <begin position="652"/>
        <end position="688"/>
    </location>
</feature>
<proteinExistence type="predicted"/>
<dbReference type="EMBL" id="LT598479">
    <property type="protein sequence ID" value="SCU83856.1"/>
    <property type="molecule type" value="Genomic_DNA"/>
</dbReference>
<sequence length="714" mass="77131">MGDENNVHLANMNDISPANQATDSTSNKRKLGEIESPPDVVEDKSKHRKSVKTEERKVPNIALELAKNRTAAVPGSRPSPSIPLSSLLSGDQTSSHVPEMKQSTIPLSNPRLKVCSLLSPEPNGRGDRNSSPIIILPTQGSASGTSSSESSGLMVARTSSPVSFLPQNGNAKLNRSHSTLNPITSSASPHIAVKTSSMPVPSDVSVLNELPVKPEVDTRASSLTTAKGSPSVIVATKDEKEPVNSKKSPEAQEKQQPLPEEVADAVSAAAPETENPTDAKKNARRRRARPREPKKVDIEPANVIIEDMRKAEEVKTPVAKPGPLETNNEATPTQINNESKPSQQDNGTGVPVTKKPTKTTVTKKTTKSVDTKRTTKTAENKKGEKPSELKTDSRKEGNGLSKEPAAKKGSKAASAKLNSKTTSPAAAIKQTDSKKDPKINVSKQESAETTTRPSSKVSDSPKEKSFGATSKEAKTKEGKATSKDDVKKDTKAKRANTASKKKEVTPQPTKAATESKGPSTTPRKLLSAPLLKSPSILDPIEAPDDRDEPVIIVDVPLYPVESNDYLDENGQVVFNFYKLVQDKFGHSGKTKRNLMSDLNGGDEDDEDVAEVDDDDGIEEEEDEDVDLEEKNTNSTAPVASPKKKSHPMKGRSLIGKYDTEDPFIDDSELLWEEQRVATKDGFFVYFGPLIERGQYASFERVNGTMKRGGIKYSK</sequence>
<feature type="compositionally biased region" description="Polar residues" evidence="1">
    <location>
        <begin position="441"/>
        <end position="458"/>
    </location>
</feature>
<organism evidence="3 4">
    <name type="scientific">Lachancea meyersii CBS 8951</name>
    <dbReference type="NCBI Taxonomy" id="1266667"/>
    <lineage>
        <taxon>Eukaryota</taxon>
        <taxon>Fungi</taxon>
        <taxon>Dikarya</taxon>
        <taxon>Ascomycota</taxon>
        <taxon>Saccharomycotina</taxon>
        <taxon>Saccharomycetes</taxon>
        <taxon>Saccharomycetales</taxon>
        <taxon>Saccharomycetaceae</taxon>
        <taxon>Lachancea</taxon>
    </lineage>
</organism>
<gene>
    <name evidence="3" type="ORF">LAME_0C07008G</name>
</gene>
<dbReference type="Pfam" id="PF08729">
    <property type="entry name" value="HUN"/>
    <property type="match status" value="1"/>
</dbReference>
<reference evidence="4" key="1">
    <citation type="submission" date="2016-03" db="EMBL/GenBank/DDBJ databases">
        <authorList>
            <person name="Devillers Hugo."/>
        </authorList>
    </citation>
    <scope>NUCLEOTIDE SEQUENCE [LARGE SCALE GENOMIC DNA]</scope>
</reference>
<feature type="region of interest" description="Disordered" evidence="1">
    <location>
        <begin position="588"/>
        <end position="654"/>
    </location>
</feature>
<dbReference type="AlphaFoldDB" id="A0A1G4J2D5"/>
<feature type="compositionally biased region" description="Basic and acidic residues" evidence="1">
    <location>
        <begin position="459"/>
        <end position="489"/>
    </location>
</feature>
<feature type="compositionally biased region" description="Low complexity" evidence="1">
    <location>
        <begin position="348"/>
        <end position="363"/>
    </location>
</feature>
<feature type="compositionally biased region" description="Polar residues" evidence="1">
    <location>
        <begin position="157"/>
        <end position="199"/>
    </location>
</feature>
<dbReference type="InterPro" id="IPR014840">
    <property type="entry name" value="HRD"/>
</dbReference>
<feature type="compositionally biased region" description="Basic and acidic residues" evidence="1">
    <location>
        <begin position="41"/>
        <end position="56"/>
    </location>
</feature>
<evidence type="ECO:0000313" key="4">
    <source>
        <dbReference type="Proteomes" id="UP000191144"/>
    </source>
</evidence>
<feature type="compositionally biased region" description="Polar residues" evidence="1">
    <location>
        <begin position="219"/>
        <end position="228"/>
    </location>
</feature>
<accession>A0A1G4J2D5</accession>
<feature type="region of interest" description="Disordered" evidence="1">
    <location>
        <begin position="68"/>
        <end position="545"/>
    </location>
</feature>
<name>A0A1G4J2D5_9SACH</name>
<feature type="compositionally biased region" description="Basic and acidic residues" evidence="1">
    <location>
        <begin position="367"/>
        <end position="397"/>
    </location>
</feature>
<feature type="compositionally biased region" description="Acidic residues" evidence="1">
    <location>
        <begin position="600"/>
        <end position="627"/>
    </location>
</feature>
<keyword evidence="4" id="KW-1185">Reference proteome</keyword>
<feature type="compositionally biased region" description="Low complexity" evidence="1">
    <location>
        <begin position="522"/>
        <end position="537"/>
    </location>
</feature>
<feature type="compositionally biased region" description="Basic and acidic residues" evidence="1">
    <location>
        <begin position="236"/>
        <end position="253"/>
    </location>
</feature>
<evidence type="ECO:0000313" key="3">
    <source>
        <dbReference type="EMBL" id="SCU83856.1"/>
    </source>
</evidence>
<protein>
    <submittedName>
        <fullName evidence="3">LAME_0C07008g1_1</fullName>
    </submittedName>
</protein>